<reference evidence="1" key="1">
    <citation type="submission" date="2014-01" db="EMBL/GenBank/DDBJ databases">
        <authorList>
            <person name="Brown-Elliot B."/>
            <person name="Wallace R."/>
            <person name="Lenaerts A."/>
            <person name="Ordway D."/>
            <person name="DeGroote M.A."/>
            <person name="Parker T."/>
            <person name="Sizemore C."/>
            <person name="Tallon L.J."/>
            <person name="Sadzewicz L.K."/>
            <person name="Sengamalay N."/>
            <person name="Fraser C.M."/>
            <person name="Hine E."/>
            <person name="Shefchek K.A."/>
            <person name="Das S.P."/>
            <person name="Tettelin H."/>
        </authorList>
    </citation>
    <scope>NUCLEOTIDE SEQUENCE [LARGE SCALE GENOMIC DNA]</scope>
    <source>
        <strain evidence="1">4042</strain>
    </source>
</reference>
<gene>
    <name evidence="1" type="ORF">I553_2742</name>
</gene>
<dbReference type="PATRIC" id="fig|1299334.3.peg.9097"/>
<name>X7YVC1_MYCXE</name>
<protein>
    <submittedName>
        <fullName evidence="1">Transcriptional regulator, TetR family protein</fullName>
    </submittedName>
</protein>
<sequence length="74" mass="8372">MEAFLVQLADPVTRAAIPGLLVAYHRDETLYERLVSRSEEDVRAQLVELLAADGLEERADAVFDLWWRPPPSGH</sequence>
<accession>X7YVC1</accession>
<dbReference type="EMBL" id="JAOB01000087">
    <property type="protein sequence ID" value="EUA10463.1"/>
    <property type="molecule type" value="Genomic_DNA"/>
</dbReference>
<organism evidence="1">
    <name type="scientific">Mycobacterium xenopi 4042</name>
    <dbReference type="NCBI Taxonomy" id="1299334"/>
    <lineage>
        <taxon>Bacteria</taxon>
        <taxon>Bacillati</taxon>
        <taxon>Actinomycetota</taxon>
        <taxon>Actinomycetes</taxon>
        <taxon>Mycobacteriales</taxon>
        <taxon>Mycobacteriaceae</taxon>
        <taxon>Mycobacterium</taxon>
    </lineage>
</organism>
<comment type="caution">
    <text evidence="1">The sequence shown here is derived from an EMBL/GenBank/DDBJ whole genome shotgun (WGS) entry which is preliminary data.</text>
</comment>
<proteinExistence type="predicted"/>
<evidence type="ECO:0000313" key="1">
    <source>
        <dbReference type="EMBL" id="EUA10463.1"/>
    </source>
</evidence>
<dbReference type="AlphaFoldDB" id="X7YVC1"/>